<gene>
    <name evidence="1" type="ORF">METZ01_LOCUS321014</name>
</gene>
<protein>
    <submittedName>
        <fullName evidence="1">Uncharacterized protein</fullName>
    </submittedName>
</protein>
<name>A0A382P5P5_9ZZZZ</name>
<sequence>MKKINALILPITFLFLIAGCAKDEPKGISDAELVQAIIDAEGKVEVTMEDLP</sequence>
<feature type="non-terminal residue" evidence="1">
    <location>
        <position position="52"/>
    </location>
</feature>
<dbReference type="EMBL" id="UINC01104755">
    <property type="protein sequence ID" value="SVC68160.1"/>
    <property type="molecule type" value="Genomic_DNA"/>
</dbReference>
<proteinExistence type="predicted"/>
<accession>A0A382P5P5</accession>
<reference evidence="1" key="1">
    <citation type="submission" date="2018-05" db="EMBL/GenBank/DDBJ databases">
        <authorList>
            <person name="Lanie J.A."/>
            <person name="Ng W.-L."/>
            <person name="Kazmierczak K.M."/>
            <person name="Andrzejewski T.M."/>
            <person name="Davidsen T.M."/>
            <person name="Wayne K.J."/>
            <person name="Tettelin H."/>
            <person name="Glass J.I."/>
            <person name="Rusch D."/>
            <person name="Podicherti R."/>
            <person name="Tsui H.-C.T."/>
            <person name="Winkler M.E."/>
        </authorList>
    </citation>
    <scope>NUCLEOTIDE SEQUENCE</scope>
</reference>
<evidence type="ECO:0000313" key="1">
    <source>
        <dbReference type="EMBL" id="SVC68160.1"/>
    </source>
</evidence>
<dbReference type="AlphaFoldDB" id="A0A382P5P5"/>
<dbReference type="PROSITE" id="PS51257">
    <property type="entry name" value="PROKAR_LIPOPROTEIN"/>
    <property type="match status" value="1"/>
</dbReference>
<organism evidence="1">
    <name type="scientific">marine metagenome</name>
    <dbReference type="NCBI Taxonomy" id="408172"/>
    <lineage>
        <taxon>unclassified sequences</taxon>
        <taxon>metagenomes</taxon>
        <taxon>ecological metagenomes</taxon>
    </lineage>
</organism>